<protein>
    <submittedName>
        <fullName evidence="1">Uncharacterized protein</fullName>
    </submittedName>
</protein>
<dbReference type="AlphaFoldDB" id="A0AAV7QZP9"/>
<organism evidence="1 2">
    <name type="scientific">Pleurodeles waltl</name>
    <name type="common">Iberian ribbed newt</name>
    <dbReference type="NCBI Taxonomy" id="8319"/>
    <lineage>
        <taxon>Eukaryota</taxon>
        <taxon>Metazoa</taxon>
        <taxon>Chordata</taxon>
        <taxon>Craniata</taxon>
        <taxon>Vertebrata</taxon>
        <taxon>Euteleostomi</taxon>
        <taxon>Amphibia</taxon>
        <taxon>Batrachia</taxon>
        <taxon>Caudata</taxon>
        <taxon>Salamandroidea</taxon>
        <taxon>Salamandridae</taxon>
        <taxon>Pleurodelinae</taxon>
        <taxon>Pleurodeles</taxon>
    </lineage>
</organism>
<gene>
    <name evidence="1" type="ORF">NDU88_012289</name>
</gene>
<reference evidence="1" key="1">
    <citation type="journal article" date="2022" name="bioRxiv">
        <title>Sequencing and chromosome-scale assembly of the giantPleurodeles waltlgenome.</title>
        <authorList>
            <person name="Brown T."/>
            <person name="Elewa A."/>
            <person name="Iarovenko S."/>
            <person name="Subramanian E."/>
            <person name="Araus A.J."/>
            <person name="Petzold A."/>
            <person name="Susuki M."/>
            <person name="Suzuki K.-i.T."/>
            <person name="Hayashi T."/>
            <person name="Toyoda A."/>
            <person name="Oliveira C."/>
            <person name="Osipova E."/>
            <person name="Leigh N.D."/>
            <person name="Simon A."/>
            <person name="Yun M.H."/>
        </authorList>
    </citation>
    <scope>NUCLEOTIDE SEQUENCE</scope>
    <source>
        <strain evidence="1">20211129_DDA</strain>
        <tissue evidence="1">Liver</tissue>
    </source>
</reference>
<sequence length="80" mass="8778">MDLDSAVKPSLCAVRKKAERVGQGVSGVLWRCIDVSVCCKKEQRMSVIKREAYLALQCHHEALSETAERNDRSASTALSG</sequence>
<comment type="caution">
    <text evidence="1">The sequence shown here is derived from an EMBL/GenBank/DDBJ whole genome shotgun (WGS) entry which is preliminary data.</text>
</comment>
<proteinExistence type="predicted"/>
<dbReference type="EMBL" id="JANPWB010000010">
    <property type="protein sequence ID" value="KAJ1146007.1"/>
    <property type="molecule type" value="Genomic_DNA"/>
</dbReference>
<evidence type="ECO:0000313" key="2">
    <source>
        <dbReference type="Proteomes" id="UP001066276"/>
    </source>
</evidence>
<keyword evidence="2" id="KW-1185">Reference proteome</keyword>
<dbReference type="Proteomes" id="UP001066276">
    <property type="component" value="Chromosome 6"/>
</dbReference>
<name>A0AAV7QZP9_PLEWA</name>
<evidence type="ECO:0000313" key="1">
    <source>
        <dbReference type="EMBL" id="KAJ1146007.1"/>
    </source>
</evidence>
<accession>A0AAV7QZP9</accession>